<evidence type="ECO:0000256" key="7">
    <source>
        <dbReference type="ARBA" id="ARBA00047811"/>
    </source>
</evidence>
<keyword evidence="3" id="KW-0808">Transferase</keyword>
<dbReference type="FunFam" id="1.10.510.10:FF:000415">
    <property type="entry name" value="CMGC/CDK/CRK7 protein kinase, variant"/>
    <property type="match status" value="1"/>
</dbReference>
<dbReference type="AlphaFoldDB" id="A0A8H5F273"/>
<proteinExistence type="inferred from homology"/>
<feature type="compositionally biased region" description="Basic and acidic residues" evidence="11">
    <location>
        <begin position="204"/>
        <end position="229"/>
    </location>
</feature>
<dbReference type="InterPro" id="IPR008271">
    <property type="entry name" value="Ser/Thr_kinase_AS"/>
</dbReference>
<dbReference type="SUPFAM" id="SSF56112">
    <property type="entry name" value="Protein kinase-like (PK-like)"/>
    <property type="match status" value="1"/>
</dbReference>
<keyword evidence="14" id="KW-1185">Reference proteome</keyword>
<dbReference type="GO" id="GO:0008024">
    <property type="term" value="C:cyclin/CDK positive transcription elongation factor complex"/>
    <property type="evidence" value="ECO:0007669"/>
    <property type="project" value="TreeGrafter"/>
</dbReference>
<dbReference type="GO" id="GO:0004693">
    <property type="term" value="F:cyclin-dependent protein serine/threonine kinase activity"/>
    <property type="evidence" value="ECO:0007669"/>
    <property type="project" value="UniProtKB-EC"/>
</dbReference>
<dbReference type="Proteomes" id="UP000567179">
    <property type="component" value="Unassembled WGS sequence"/>
</dbReference>
<comment type="catalytic activity">
    <reaction evidence="7">
        <text>L-threonyl-[protein] + ATP = O-phospho-L-threonyl-[protein] + ADP + H(+)</text>
        <dbReference type="Rhea" id="RHEA:46608"/>
        <dbReference type="Rhea" id="RHEA-COMP:11060"/>
        <dbReference type="Rhea" id="RHEA-COMP:11605"/>
        <dbReference type="ChEBI" id="CHEBI:15378"/>
        <dbReference type="ChEBI" id="CHEBI:30013"/>
        <dbReference type="ChEBI" id="CHEBI:30616"/>
        <dbReference type="ChEBI" id="CHEBI:61977"/>
        <dbReference type="ChEBI" id="CHEBI:456216"/>
        <dbReference type="EC" id="2.7.11.22"/>
    </reaction>
</comment>
<dbReference type="Gene3D" id="1.10.510.10">
    <property type="entry name" value="Transferase(Phosphotransferase) domain 1"/>
    <property type="match status" value="1"/>
</dbReference>
<feature type="region of interest" description="Disordered" evidence="11">
    <location>
        <begin position="595"/>
        <end position="648"/>
    </location>
</feature>
<dbReference type="PANTHER" id="PTHR24056">
    <property type="entry name" value="CELL DIVISION PROTEIN KINASE"/>
    <property type="match status" value="1"/>
</dbReference>
<dbReference type="SMART" id="SM00220">
    <property type="entry name" value="S_TKc"/>
    <property type="match status" value="1"/>
</dbReference>
<dbReference type="PANTHER" id="PTHR24056:SF546">
    <property type="entry name" value="CYCLIN-DEPENDENT KINASE 12"/>
    <property type="match status" value="1"/>
</dbReference>
<evidence type="ECO:0000256" key="6">
    <source>
        <dbReference type="ARBA" id="ARBA00022840"/>
    </source>
</evidence>
<feature type="compositionally biased region" description="Basic residues" evidence="11">
    <location>
        <begin position="297"/>
        <end position="314"/>
    </location>
</feature>
<feature type="compositionally biased region" description="Low complexity" evidence="11">
    <location>
        <begin position="42"/>
        <end position="55"/>
    </location>
</feature>
<keyword evidence="5" id="KW-0418">Kinase</keyword>
<evidence type="ECO:0000313" key="13">
    <source>
        <dbReference type="EMBL" id="KAF5320861.1"/>
    </source>
</evidence>
<dbReference type="CDD" id="cd07840">
    <property type="entry name" value="STKc_CDK9_like"/>
    <property type="match status" value="1"/>
</dbReference>
<feature type="compositionally biased region" description="Polar residues" evidence="11">
    <location>
        <begin position="349"/>
        <end position="358"/>
    </location>
</feature>
<dbReference type="GO" id="GO:0008353">
    <property type="term" value="F:RNA polymerase II CTD heptapeptide repeat kinase activity"/>
    <property type="evidence" value="ECO:0007669"/>
    <property type="project" value="UniProtKB-EC"/>
</dbReference>
<name>A0A8H5F273_9AGAR</name>
<feature type="binding site" evidence="10">
    <location>
        <position position="788"/>
    </location>
    <ligand>
        <name>ATP</name>
        <dbReference type="ChEBI" id="CHEBI:30616"/>
    </ligand>
</feature>
<comment type="catalytic activity">
    <reaction evidence="8">
        <text>L-seryl-[protein] + ATP = O-phospho-L-seryl-[protein] + ADP + H(+)</text>
        <dbReference type="Rhea" id="RHEA:17989"/>
        <dbReference type="Rhea" id="RHEA-COMP:9863"/>
        <dbReference type="Rhea" id="RHEA-COMP:11604"/>
        <dbReference type="ChEBI" id="CHEBI:15378"/>
        <dbReference type="ChEBI" id="CHEBI:29999"/>
        <dbReference type="ChEBI" id="CHEBI:30616"/>
        <dbReference type="ChEBI" id="CHEBI:83421"/>
        <dbReference type="ChEBI" id="CHEBI:456216"/>
        <dbReference type="EC" id="2.7.11.22"/>
    </reaction>
</comment>
<dbReference type="InterPro" id="IPR011009">
    <property type="entry name" value="Kinase-like_dom_sf"/>
</dbReference>
<dbReference type="PROSITE" id="PS00108">
    <property type="entry name" value="PROTEIN_KINASE_ST"/>
    <property type="match status" value="1"/>
</dbReference>
<feature type="region of interest" description="Disordered" evidence="11">
    <location>
        <begin position="1"/>
        <end position="75"/>
    </location>
</feature>
<comment type="similarity">
    <text evidence="1">Belongs to the protein kinase superfamily. CMGC Ser/Thr protein kinase family. CDC2/CDKX subfamily.</text>
</comment>
<dbReference type="OrthoDB" id="204883at2759"/>
<evidence type="ECO:0000256" key="8">
    <source>
        <dbReference type="ARBA" id="ARBA00048367"/>
    </source>
</evidence>
<dbReference type="Pfam" id="PF00069">
    <property type="entry name" value="Pkinase"/>
    <property type="match status" value="1"/>
</dbReference>
<evidence type="ECO:0000256" key="5">
    <source>
        <dbReference type="ARBA" id="ARBA00022777"/>
    </source>
</evidence>
<dbReference type="InterPro" id="IPR017441">
    <property type="entry name" value="Protein_kinase_ATP_BS"/>
</dbReference>
<reference evidence="13 14" key="1">
    <citation type="journal article" date="2020" name="ISME J.">
        <title>Uncovering the hidden diversity of litter-decomposition mechanisms in mushroom-forming fungi.</title>
        <authorList>
            <person name="Floudas D."/>
            <person name="Bentzer J."/>
            <person name="Ahren D."/>
            <person name="Johansson T."/>
            <person name="Persson P."/>
            <person name="Tunlid A."/>
        </authorList>
    </citation>
    <scope>NUCLEOTIDE SEQUENCE [LARGE SCALE GENOMIC DNA]</scope>
    <source>
        <strain evidence="13 14">CBS 101986</strain>
    </source>
</reference>
<keyword evidence="2" id="KW-0723">Serine/threonine-protein kinase</keyword>
<dbReference type="FunFam" id="3.30.200.20:FF:000375">
    <property type="entry name" value="Cell division related protein kinase 2"/>
    <property type="match status" value="1"/>
</dbReference>
<dbReference type="InterPro" id="IPR000719">
    <property type="entry name" value="Prot_kinase_dom"/>
</dbReference>
<keyword evidence="6 10" id="KW-0067">ATP-binding</keyword>
<evidence type="ECO:0000259" key="12">
    <source>
        <dbReference type="PROSITE" id="PS50011"/>
    </source>
</evidence>
<comment type="caution">
    <text evidence="13">The sequence shown here is derived from an EMBL/GenBank/DDBJ whole genome shotgun (WGS) entry which is preliminary data.</text>
</comment>
<evidence type="ECO:0000256" key="9">
    <source>
        <dbReference type="ARBA" id="ARBA00049280"/>
    </source>
</evidence>
<sequence>MRSKRSRSSKDQDPDVYMNVQPEDIHSDSYSRPRSSFNPSDPYRIPSSSNRSSYLRNREPSPRGRHSDDWSHSDVDHDRYAYDSAFVRDQRVEYDDGGARSAASWGADPYDAPRSSWGRYDSSVPSTHYHEGSWGVPSSSSYDNRPLYDNWPSQGSREMDWADSGRADRHGDRRNGDWRGEGRREKGQASEFRSDSGWGSRRRDRAEWEPVHDDIRSEKGHGASEDRAWEPAPSWKSTPSNDHQNQRHSSGQKPTQSKSKRNNQKQRREWRADDGDLNNWTRRDAGQSSSKSASNHHSGKRKHPRSPSHSRSRSRSPTTSYRSHASSRGRSHSRSISPANKRRRWDSSLADTNGNQANHKTEKHPARSPSPPPRETTTNGRHRSRSVSSSNSDRSITKSPAQPVRSVHRLPSQTRPTNAVHTKYTATSTNGSSNPVGKKSRNRRKGKEPHNTPYQTTHNGDSEHHFGPYQLASQSSRHAAILTPNRQSSQEHRSIYERPPHDVTQTEEYLSVRVSSAHSQRTASPPSLIHRVDQGTRSVTISMPPPASIPPAHVPRTAYSRPLPISDTKLDTPAHNVSMKGISFKPIGKASSSLKKFFPGDEDDMDVGSDDSSRRAPQSRQGAAGDSIPPSRDVPESSSGWHDGPPPLLEERRIQQHQTLELPVEPPVDRYARSRTPHDIYMSSSEPHHSEAFASGSQLLMAPLGGHSGRPSPHTTELSDATRSARSTHDVDAAVTPMDNETSNGPSTTAPSSSTKDLYKIVSQVGEGTFGKVYKARNTVTGTFVALKRIRMESEKEGFPVTAMREIKLLQSLRHQNVVRLYEMMVSNGLVHMVFEYMDHDLTGVLSQSQFTFLPQHLKSLCHQMLGGLAYLHHKGVIHRDIKGSNILINNCGELKLADFGLARFYHKRRRADYTNRVITLWYRPPELLFGATVYGSEVDMWSAGCIMLELFTKRPVFQGTDEIHQVEVIFRLLGSPTSERWADVTNLPWFELVRPQHEIPNRFREAFSKWMGPAALDLAEKLLTYDPSQRIDAVQAMAAPYFSEDPPAVAPVGLCDVEGEWHEFETKRERAKRKERKGS</sequence>
<feature type="compositionally biased region" description="Low complexity" evidence="11">
    <location>
        <begin position="315"/>
        <end position="324"/>
    </location>
</feature>
<dbReference type="InterPro" id="IPR050108">
    <property type="entry name" value="CDK"/>
</dbReference>
<evidence type="ECO:0000256" key="10">
    <source>
        <dbReference type="PROSITE-ProRule" id="PRU10141"/>
    </source>
</evidence>
<dbReference type="PROSITE" id="PS50011">
    <property type="entry name" value="PROTEIN_KINASE_DOM"/>
    <property type="match status" value="1"/>
</dbReference>
<feature type="region of interest" description="Disordered" evidence="11">
    <location>
        <begin position="702"/>
        <end position="755"/>
    </location>
</feature>
<dbReference type="PROSITE" id="PS00107">
    <property type="entry name" value="PROTEIN_KINASE_ATP"/>
    <property type="match status" value="1"/>
</dbReference>
<dbReference type="GO" id="GO:0005524">
    <property type="term" value="F:ATP binding"/>
    <property type="evidence" value="ECO:0007669"/>
    <property type="project" value="UniProtKB-UniRule"/>
</dbReference>
<feature type="compositionally biased region" description="Basic residues" evidence="11">
    <location>
        <begin position="438"/>
        <end position="447"/>
    </location>
</feature>
<dbReference type="GO" id="GO:0032968">
    <property type="term" value="P:positive regulation of transcription elongation by RNA polymerase II"/>
    <property type="evidence" value="ECO:0007669"/>
    <property type="project" value="TreeGrafter"/>
</dbReference>
<gene>
    <name evidence="13" type="ORF">D9619_000907</name>
</gene>
<dbReference type="GO" id="GO:0030332">
    <property type="term" value="F:cyclin binding"/>
    <property type="evidence" value="ECO:0007669"/>
    <property type="project" value="TreeGrafter"/>
</dbReference>
<feature type="compositionally biased region" description="Basic and acidic residues" evidence="11">
    <location>
        <begin position="56"/>
        <end position="75"/>
    </location>
</feature>
<feature type="region of interest" description="Disordered" evidence="11">
    <location>
        <begin position="93"/>
        <end position="468"/>
    </location>
</feature>
<feature type="compositionally biased region" description="Polar residues" evidence="11">
    <location>
        <begin position="235"/>
        <end position="257"/>
    </location>
</feature>
<dbReference type="EMBL" id="JAACJJ010000028">
    <property type="protein sequence ID" value="KAF5320861.1"/>
    <property type="molecule type" value="Genomic_DNA"/>
</dbReference>
<accession>A0A8H5F273</accession>
<feature type="domain" description="Protein kinase" evidence="12">
    <location>
        <begin position="759"/>
        <end position="1043"/>
    </location>
</feature>
<evidence type="ECO:0000313" key="14">
    <source>
        <dbReference type="Proteomes" id="UP000567179"/>
    </source>
</evidence>
<protein>
    <recommendedName>
        <fullName evidence="12">Protein kinase domain-containing protein</fullName>
    </recommendedName>
</protein>
<feature type="compositionally biased region" description="Acidic residues" evidence="11">
    <location>
        <begin position="600"/>
        <end position="609"/>
    </location>
</feature>
<feature type="compositionally biased region" description="Polar residues" evidence="11">
    <location>
        <begin position="713"/>
        <end position="725"/>
    </location>
</feature>
<comment type="catalytic activity">
    <reaction evidence="9">
        <text>[DNA-directed RNA polymerase] + ATP = phospho-[DNA-directed RNA polymerase] + ADP + H(+)</text>
        <dbReference type="Rhea" id="RHEA:10216"/>
        <dbReference type="Rhea" id="RHEA-COMP:11321"/>
        <dbReference type="Rhea" id="RHEA-COMP:11322"/>
        <dbReference type="ChEBI" id="CHEBI:15378"/>
        <dbReference type="ChEBI" id="CHEBI:30616"/>
        <dbReference type="ChEBI" id="CHEBI:43176"/>
        <dbReference type="ChEBI" id="CHEBI:68546"/>
        <dbReference type="ChEBI" id="CHEBI:456216"/>
        <dbReference type="EC" id="2.7.11.23"/>
    </reaction>
</comment>
<evidence type="ECO:0000256" key="2">
    <source>
        <dbReference type="ARBA" id="ARBA00022527"/>
    </source>
</evidence>
<evidence type="ECO:0000256" key="11">
    <source>
        <dbReference type="SAM" id="MobiDB-lite"/>
    </source>
</evidence>
<keyword evidence="4 10" id="KW-0547">Nucleotide-binding</keyword>
<feature type="compositionally biased region" description="Basic and acidic residues" evidence="11">
    <location>
        <begin position="157"/>
        <end position="194"/>
    </location>
</feature>
<evidence type="ECO:0000256" key="3">
    <source>
        <dbReference type="ARBA" id="ARBA00022679"/>
    </source>
</evidence>
<dbReference type="Gene3D" id="3.30.200.20">
    <property type="entry name" value="Phosphorylase Kinase, domain 1"/>
    <property type="match status" value="1"/>
</dbReference>
<evidence type="ECO:0000256" key="4">
    <source>
        <dbReference type="ARBA" id="ARBA00022741"/>
    </source>
</evidence>
<evidence type="ECO:0000256" key="1">
    <source>
        <dbReference type="ARBA" id="ARBA00006485"/>
    </source>
</evidence>
<organism evidence="13 14">
    <name type="scientific">Psilocybe cf. subviscida</name>
    <dbReference type="NCBI Taxonomy" id="2480587"/>
    <lineage>
        <taxon>Eukaryota</taxon>
        <taxon>Fungi</taxon>
        <taxon>Dikarya</taxon>
        <taxon>Basidiomycota</taxon>
        <taxon>Agaricomycotina</taxon>
        <taxon>Agaricomycetes</taxon>
        <taxon>Agaricomycetidae</taxon>
        <taxon>Agaricales</taxon>
        <taxon>Agaricineae</taxon>
        <taxon>Strophariaceae</taxon>
        <taxon>Psilocybe</taxon>
    </lineage>
</organism>
<feature type="compositionally biased region" description="Low complexity" evidence="11">
    <location>
        <begin position="286"/>
        <end position="296"/>
    </location>
</feature>
<feature type="compositionally biased region" description="Polar residues" evidence="11">
    <location>
        <begin position="739"/>
        <end position="755"/>
    </location>
</feature>
<feature type="compositionally biased region" description="Polar residues" evidence="11">
    <location>
        <begin position="411"/>
        <end position="435"/>
    </location>
</feature>